<organism evidence="3 4">
    <name type="scientific">Ignelater luminosus</name>
    <name type="common">Cucubano</name>
    <name type="synonym">Pyrophorus luminosus</name>
    <dbReference type="NCBI Taxonomy" id="2038154"/>
    <lineage>
        <taxon>Eukaryota</taxon>
        <taxon>Metazoa</taxon>
        <taxon>Ecdysozoa</taxon>
        <taxon>Arthropoda</taxon>
        <taxon>Hexapoda</taxon>
        <taxon>Insecta</taxon>
        <taxon>Pterygota</taxon>
        <taxon>Neoptera</taxon>
        <taxon>Endopterygota</taxon>
        <taxon>Coleoptera</taxon>
        <taxon>Polyphaga</taxon>
        <taxon>Elateriformia</taxon>
        <taxon>Elateroidea</taxon>
        <taxon>Elateridae</taxon>
        <taxon>Agrypninae</taxon>
        <taxon>Pyrophorini</taxon>
        <taxon>Ignelater</taxon>
    </lineage>
</organism>
<dbReference type="Pfam" id="PF14223">
    <property type="entry name" value="Retrotran_gag_2"/>
    <property type="match status" value="1"/>
</dbReference>
<proteinExistence type="predicted"/>
<dbReference type="EMBL" id="VTPC01001033">
    <property type="protein sequence ID" value="KAF2903415.1"/>
    <property type="molecule type" value="Genomic_DNA"/>
</dbReference>
<dbReference type="InterPro" id="IPR001878">
    <property type="entry name" value="Znf_CCHC"/>
</dbReference>
<feature type="domain" description="CCHC-type" evidence="2">
    <location>
        <begin position="205"/>
        <end position="221"/>
    </location>
</feature>
<evidence type="ECO:0000313" key="4">
    <source>
        <dbReference type="Proteomes" id="UP000801492"/>
    </source>
</evidence>
<accession>A0A8K0DN47</accession>
<comment type="caution">
    <text evidence="3">The sequence shown here is derived from an EMBL/GenBank/DDBJ whole genome shotgun (WGS) entry which is preliminary data.</text>
</comment>
<gene>
    <name evidence="3" type="ORF">ILUMI_02768</name>
</gene>
<evidence type="ECO:0000313" key="3">
    <source>
        <dbReference type="EMBL" id="KAF2903415.1"/>
    </source>
</evidence>
<dbReference type="GO" id="GO:0008270">
    <property type="term" value="F:zinc ion binding"/>
    <property type="evidence" value="ECO:0007669"/>
    <property type="project" value="InterPro"/>
</dbReference>
<reference evidence="3" key="1">
    <citation type="submission" date="2019-08" db="EMBL/GenBank/DDBJ databases">
        <title>The genome of the North American firefly Photinus pyralis.</title>
        <authorList>
            <consortium name="Photinus pyralis genome working group"/>
            <person name="Fallon T.R."/>
            <person name="Sander Lower S.E."/>
            <person name="Weng J.-K."/>
        </authorList>
    </citation>
    <scope>NUCLEOTIDE SEQUENCE</scope>
    <source>
        <strain evidence="3">TRF0915ILg1</strain>
        <tissue evidence="3">Whole body</tissue>
    </source>
</reference>
<dbReference type="AlphaFoldDB" id="A0A8K0DN47"/>
<feature type="domain" description="CCHC-type" evidence="2">
    <location>
        <begin position="239"/>
        <end position="255"/>
    </location>
</feature>
<dbReference type="GO" id="GO:0003676">
    <property type="term" value="F:nucleic acid binding"/>
    <property type="evidence" value="ECO:0007669"/>
    <property type="project" value="InterPro"/>
</dbReference>
<dbReference type="SMART" id="SM00343">
    <property type="entry name" value="ZnF_C2HC"/>
    <property type="match status" value="2"/>
</dbReference>
<dbReference type="OrthoDB" id="3863715at2759"/>
<dbReference type="InterPro" id="IPR054722">
    <property type="entry name" value="PolX-like_BBD"/>
</dbReference>
<protein>
    <recommendedName>
        <fullName evidence="2">CCHC-type domain-containing protein</fullName>
    </recommendedName>
</protein>
<dbReference type="Pfam" id="PF22936">
    <property type="entry name" value="Pol_BBD"/>
    <property type="match status" value="1"/>
</dbReference>
<feature type="region of interest" description="Disordered" evidence="1">
    <location>
        <begin position="598"/>
        <end position="663"/>
    </location>
</feature>
<evidence type="ECO:0000256" key="1">
    <source>
        <dbReference type="SAM" id="MobiDB-lite"/>
    </source>
</evidence>
<feature type="non-terminal residue" evidence="3">
    <location>
        <position position="1"/>
    </location>
</feature>
<sequence length="663" mass="77307">MDSFALSPLQLLNLTGNQKSDEPFEDYFTAIINLGLQCDLGALREELTKAKIISGLDSKYDDLRTRLMAEEDKTLTLSYVTKYLKTAESSSQAVTQTQKDNRVDVFPMSEDVLLAKSKAKLEELKFKLNKLGEPISEKLIITKILTSLPTEYGYFISAWESMPEYKRTLDILTARLMSESERINQGKENLNFNSSNASNALIGKTCYVCGKKGHISRFYKDKKPPHNKNKSQVDKTHIYCDYCKKPGHISKFCWYKKYKKNDKINKNAAFVGLDFSEMNSVLVDFNDDETWIADSGASEHMSNQKEWFENYYEFDKPTEIKIGNGSVINAHGKGKISVIAFDGQDYIPTELNDVLYVPDIKFNLFSIGAALDKCYTMMTDNKTCKIIKGNHVYAIGLRIDKLYHMQFRHAGSINVNLSISKTETVKDFHEKFCHQNIRHVREILKKHNVKFNDDLDFFCESCFKGKQHRLPFKPSTTRAKDVGELCGPMEVASLGGSLYFLLLKEDLSHFRTVYFVKNKSEVKRYPECSKGYRVYFPFENKIDIVRDVIFGKEQNKDLGVKENNENTRKCVSLNYDNYEYQESEEEKEDQAFREKNIEFREEEKRQESEEEKRQESEEEKKRQESEKEKRQESEEEEKQPMDEENFENYNLRNKRNIKKPERY</sequence>
<keyword evidence="4" id="KW-1185">Reference proteome</keyword>
<dbReference type="Gene3D" id="4.10.60.10">
    <property type="entry name" value="Zinc finger, CCHC-type"/>
    <property type="match status" value="1"/>
</dbReference>
<feature type="compositionally biased region" description="Acidic residues" evidence="1">
    <location>
        <begin position="633"/>
        <end position="646"/>
    </location>
</feature>
<dbReference type="PANTHER" id="PTHR47592:SF27">
    <property type="entry name" value="OS08G0421700 PROTEIN"/>
    <property type="match status" value="1"/>
</dbReference>
<evidence type="ECO:0000259" key="2">
    <source>
        <dbReference type="SMART" id="SM00343"/>
    </source>
</evidence>
<dbReference type="PANTHER" id="PTHR47592">
    <property type="entry name" value="PBF68 PROTEIN"/>
    <property type="match status" value="1"/>
</dbReference>
<dbReference type="Proteomes" id="UP000801492">
    <property type="component" value="Unassembled WGS sequence"/>
</dbReference>
<dbReference type="Pfam" id="PF25597">
    <property type="entry name" value="SH3_retrovirus"/>
    <property type="match status" value="1"/>
</dbReference>
<name>A0A8K0DN47_IGNLU</name>
<dbReference type="InterPro" id="IPR057670">
    <property type="entry name" value="SH3_retrovirus"/>
</dbReference>
<feature type="compositionally biased region" description="Basic and acidic residues" evidence="1">
    <location>
        <begin position="598"/>
        <end position="632"/>
    </location>
</feature>